<dbReference type="InterPro" id="IPR050942">
    <property type="entry name" value="F-box_BR-signaling"/>
</dbReference>
<dbReference type="PhylomeDB" id="A0A022RTF9"/>
<evidence type="ECO:0000259" key="1">
    <source>
        <dbReference type="Pfam" id="PF03478"/>
    </source>
</evidence>
<reference evidence="2 3" key="1">
    <citation type="journal article" date="2013" name="Proc. Natl. Acad. Sci. U.S.A.">
        <title>Fine-scale variation in meiotic recombination in Mimulus inferred from population shotgun sequencing.</title>
        <authorList>
            <person name="Hellsten U."/>
            <person name="Wright K.M."/>
            <person name="Jenkins J."/>
            <person name="Shu S."/>
            <person name="Yuan Y."/>
            <person name="Wessler S.R."/>
            <person name="Schmutz J."/>
            <person name="Willis J.H."/>
            <person name="Rokhsar D.S."/>
        </authorList>
    </citation>
    <scope>NUCLEOTIDE SEQUENCE [LARGE SCALE GENOMIC DNA]</scope>
    <source>
        <strain evidence="3">cv. DUN x IM62</strain>
    </source>
</reference>
<feature type="domain" description="KIB1-4 beta-propeller" evidence="1">
    <location>
        <begin position="98"/>
        <end position="413"/>
    </location>
</feature>
<dbReference type="InterPro" id="IPR005174">
    <property type="entry name" value="KIB1-4_b-propeller"/>
</dbReference>
<dbReference type="Pfam" id="PF03478">
    <property type="entry name" value="Beta-prop_KIB1-4"/>
    <property type="match status" value="1"/>
</dbReference>
<dbReference type="PANTHER" id="PTHR44259:SF37">
    <property type="entry name" value="DUF1618 DOMAIN-CONTAINING PROTEIN"/>
    <property type="match status" value="1"/>
</dbReference>
<dbReference type="KEGG" id="egt:105951398"/>
<accession>A0A022RTF9</accession>
<dbReference type="OMA" id="CIAVITY"/>
<sequence length="447" mass="50360">MARSITSLLSRKSVVGVSNWVYRTGSCFVSPMSTVSVSDESLRCPASLPSRISPWLMLPPPTESSSGNKVYNFYSLSQDKVLSLNKISAAAGEEEKTGVPVPEDDAQIVGSSHGWLALHNENNSDLFLSNPLSRRHVKLPAINKLPENTSCVGHVIVSCSPNVEGDDDCRALMTYGPENRLAFCCPGRRSTEWTPIGDWYYEFKGCRSARAYEACVYSSRQKLFYCITRSSEFEAWDLSNPVSPKLIPMVLSIEPTSDDSELDDSELDRRLAGEMELKDHSMEHKSLIVNEHSGDLFLVTRHIIERMNLDGSYAEEEACDVDNYDPMNDLNKFPHKTISFDVHKYDPENEIFRYMDKCSLDGLSFFVGCNHGFALRASEFPELKPDSIYFTDVSSLPDWVECRYGGHDIGIFSYKDGTTISPCYYPCDLQSFKRIKPIPRWFTPSPL</sequence>
<dbReference type="PANTHER" id="PTHR44259">
    <property type="entry name" value="OS07G0183000 PROTEIN-RELATED"/>
    <property type="match status" value="1"/>
</dbReference>
<evidence type="ECO:0000313" key="2">
    <source>
        <dbReference type="EMBL" id="EYU43296.1"/>
    </source>
</evidence>
<name>A0A022RTF9_ERYGU</name>
<dbReference type="EMBL" id="KI630264">
    <property type="protein sequence ID" value="EYU43296.1"/>
    <property type="molecule type" value="Genomic_DNA"/>
</dbReference>
<organism evidence="2 3">
    <name type="scientific">Erythranthe guttata</name>
    <name type="common">Yellow monkey flower</name>
    <name type="synonym">Mimulus guttatus</name>
    <dbReference type="NCBI Taxonomy" id="4155"/>
    <lineage>
        <taxon>Eukaryota</taxon>
        <taxon>Viridiplantae</taxon>
        <taxon>Streptophyta</taxon>
        <taxon>Embryophyta</taxon>
        <taxon>Tracheophyta</taxon>
        <taxon>Spermatophyta</taxon>
        <taxon>Magnoliopsida</taxon>
        <taxon>eudicotyledons</taxon>
        <taxon>Gunneridae</taxon>
        <taxon>Pentapetalae</taxon>
        <taxon>asterids</taxon>
        <taxon>lamiids</taxon>
        <taxon>Lamiales</taxon>
        <taxon>Phrymaceae</taxon>
        <taxon>Erythranthe</taxon>
    </lineage>
</organism>
<gene>
    <name evidence="2" type="ORF">MIMGU_mgv1a018028mg</name>
</gene>
<dbReference type="AlphaFoldDB" id="A0A022RTF9"/>
<dbReference type="OrthoDB" id="1523976at2759"/>
<proteinExistence type="predicted"/>
<protein>
    <recommendedName>
        <fullName evidence="1">KIB1-4 beta-propeller domain-containing protein</fullName>
    </recommendedName>
</protein>
<keyword evidence="3" id="KW-1185">Reference proteome</keyword>
<dbReference type="eggNOG" id="ENOG502SQ80">
    <property type="taxonomic scope" value="Eukaryota"/>
</dbReference>
<evidence type="ECO:0000313" key="3">
    <source>
        <dbReference type="Proteomes" id="UP000030748"/>
    </source>
</evidence>
<dbReference type="Proteomes" id="UP000030748">
    <property type="component" value="Unassembled WGS sequence"/>
</dbReference>